<dbReference type="FunFam" id="3.40.50.10140:FF:000007">
    <property type="entry name" value="Disease resistance protein (TIR-NBS-LRR class)"/>
    <property type="match status" value="1"/>
</dbReference>
<dbReference type="EC" id="3.2.2.6" evidence="1"/>
<name>A0A9Q0R3M5_9MAGN</name>
<dbReference type="OrthoDB" id="6160824at2759"/>
<dbReference type="PANTHER" id="PTHR32009">
    <property type="entry name" value="TMV RESISTANCE PROTEIN N-LIKE"/>
    <property type="match status" value="1"/>
</dbReference>
<accession>A0A9Q0R3M5</accession>
<proteinExistence type="predicted"/>
<dbReference type="InterPro" id="IPR000157">
    <property type="entry name" value="TIR_dom"/>
</dbReference>
<dbReference type="GO" id="GO:0061809">
    <property type="term" value="F:NAD+ nucleosidase activity, cyclic ADP-ribose generating"/>
    <property type="evidence" value="ECO:0007669"/>
    <property type="project" value="UniProtKB-EC"/>
</dbReference>
<dbReference type="GO" id="GO:0046983">
    <property type="term" value="F:protein dimerization activity"/>
    <property type="evidence" value="ECO:0007669"/>
    <property type="project" value="InterPro"/>
</dbReference>
<keyword evidence="3" id="KW-0805">Transcription regulation</keyword>
<reference evidence="8" key="1">
    <citation type="journal article" date="2023" name="Plant J.">
        <title>The genome of the king protea, Protea cynaroides.</title>
        <authorList>
            <person name="Chang J."/>
            <person name="Duong T.A."/>
            <person name="Schoeman C."/>
            <person name="Ma X."/>
            <person name="Roodt D."/>
            <person name="Barker N."/>
            <person name="Li Z."/>
            <person name="Van de Peer Y."/>
            <person name="Mizrachi E."/>
        </authorList>
    </citation>
    <scope>NUCLEOTIDE SEQUENCE</scope>
    <source>
        <tissue evidence="8">Young leaves</tissue>
    </source>
</reference>
<comment type="catalytic activity">
    <reaction evidence="6">
        <text>NAD(+) + H2O = ADP-D-ribose + nicotinamide + H(+)</text>
        <dbReference type="Rhea" id="RHEA:16301"/>
        <dbReference type="ChEBI" id="CHEBI:15377"/>
        <dbReference type="ChEBI" id="CHEBI:15378"/>
        <dbReference type="ChEBI" id="CHEBI:17154"/>
        <dbReference type="ChEBI" id="CHEBI:57540"/>
        <dbReference type="ChEBI" id="CHEBI:57967"/>
        <dbReference type="EC" id="3.2.2.6"/>
    </reaction>
    <physiologicalReaction direction="left-to-right" evidence="6">
        <dbReference type="Rhea" id="RHEA:16302"/>
    </physiologicalReaction>
</comment>
<feature type="domain" description="TIR" evidence="7">
    <location>
        <begin position="16"/>
        <end position="182"/>
    </location>
</feature>
<evidence type="ECO:0000256" key="6">
    <source>
        <dbReference type="ARBA" id="ARBA00047304"/>
    </source>
</evidence>
<comment type="caution">
    <text evidence="8">The sequence shown here is derived from an EMBL/GenBank/DDBJ whole genome shotgun (WGS) entry which is preliminary data.</text>
</comment>
<organism evidence="8 9">
    <name type="scientific">Protea cynaroides</name>
    <dbReference type="NCBI Taxonomy" id="273540"/>
    <lineage>
        <taxon>Eukaryota</taxon>
        <taxon>Viridiplantae</taxon>
        <taxon>Streptophyta</taxon>
        <taxon>Embryophyta</taxon>
        <taxon>Tracheophyta</taxon>
        <taxon>Spermatophyta</taxon>
        <taxon>Magnoliopsida</taxon>
        <taxon>Proteales</taxon>
        <taxon>Proteaceae</taxon>
        <taxon>Protea</taxon>
    </lineage>
</organism>
<dbReference type="AlphaFoldDB" id="A0A9Q0R3M5"/>
<dbReference type="Proteomes" id="UP001141806">
    <property type="component" value="Unassembled WGS sequence"/>
</dbReference>
<dbReference type="Pfam" id="PF01582">
    <property type="entry name" value="TIR"/>
    <property type="match status" value="1"/>
</dbReference>
<keyword evidence="5" id="KW-0804">Transcription</keyword>
<dbReference type="InterPro" id="IPR036638">
    <property type="entry name" value="HLH_DNA-bd_sf"/>
</dbReference>
<gene>
    <name evidence="8" type="ORF">NE237_032599</name>
</gene>
<dbReference type="InterPro" id="IPR035897">
    <property type="entry name" value="Toll_tir_struct_dom_sf"/>
</dbReference>
<keyword evidence="9" id="KW-1185">Reference proteome</keyword>
<protein>
    <recommendedName>
        <fullName evidence="1">ADP-ribosyl cyclase/cyclic ADP-ribose hydrolase</fullName>
        <ecNumber evidence="1">3.2.2.6</ecNumber>
    </recommendedName>
</protein>
<dbReference type="SUPFAM" id="SSF47459">
    <property type="entry name" value="HLH, helix-loop-helix DNA-binding domain"/>
    <property type="match status" value="1"/>
</dbReference>
<evidence type="ECO:0000313" key="9">
    <source>
        <dbReference type="Proteomes" id="UP001141806"/>
    </source>
</evidence>
<evidence type="ECO:0000256" key="2">
    <source>
        <dbReference type="ARBA" id="ARBA00022801"/>
    </source>
</evidence>
<evidence type="ECO:0000256" key="5">
    <source>
        <dbReference type="ARBA" id="ARBA00023163"/>
    </source>
</evidence>
<evidence type="ECO:0000313" key="8">
    <source>
        <dbReference type="EMBL" id="KAJ4981762.1"/>
    </source>
</evidence>
<evidence type="ECO:0000259" key="7">
    <source>
        <dbReference type="PROSITE" id="PS50104"/>
    </source>
</evidence>
<keyword evidence="4" id="KW-0520">NAD</keyword>
<dbReference type="PANTHER" id="PTHR32009:SF39">
    <property type="entry name" value="TIR DOMAIN-CONTAINING PROTEIN"/>
    <property type="match status" value="1"/>
</dbReference>
<evidence type="ECO:0000256" key="4">
    <source>
        <dbReference type="ARBA" id="ARBA00023027"/>
    </source>
</evidence>
<dbReference type="PROSITE" id="PS50104">
    <property type="entry name" value="TIR"/>
    <property type="match status" value="1"/>
</dbReference>
<dbReference type="Gene3D" id="3.40.50.10140">
    <property type="entry name" value="Toll/interleukin-1 receptor homology (TIR) domain"/>
    <property type="match status" value="1"/>
</dbReference>
<evidence type="ECO:0000256" key="1">
    <source>
        <dbReference type="ARBA" id="ARBA00011982"/>
    </source>
</evidence>
<keyword evidence="2" id="KW-0378">Hydrolase</keyword>
<dbReference type="SUPFAM" id="SSF52200">
    <property type="entry name" value="Toll/Interleukin receptor TIR domain"/>
    <property type="match status" value="1"/>
</dbReference>
<dbReference type="GO" id="GO:0007165">
    <property type="term" value="P:signal transduction"/>
    <property type="evidence" value="ECO:0007669"/>
    <property type="project" value="InterPro"/>
</dbReference>
<dbReference type="SMART" id="SM00255">
    <property type="entry name" value="TIR"/>
    <property type="match status" value="1"/>
</dbReference>
<dbReference type="EMBL" id="JAMYWD010000001">
    <property type="protein sequence ID" value="KAJ4981762.1"/>
    <property type="molecule type" value="Genomic_DNA"/>
</dbReference>
<sequence length="379" mass="43480">MATHDGSSSSSTSGSFTYHVFLNFRGIDTRNNFTGFLHRALKRERINVFMDNEDLCAGEEIRPALLKAIRQSKISIPIFSKNYADSKWCILELVEIVRCYRINGQIILPIFFDVEPTEVRHQTGSFEESFKKHKEKFDAQTLESWVEALMAAGGIRGYTLKQVYGYPPQLVDIVVDRVLSGLQSNQFTVIKNPLRLDERVHDLSSLSKRATPRKCPVRFKSITSVGIHRRGVDEIKISCLKELSVYLKAMLVPMLTPKVADLDSLQFIELDPWGLHEYHVEFLPSNRCNHMPCRPAERRLMGYLRRLVPGCQKLCVIEVFEKANDYILVLKMKVRVLKTLNQLCSAYSTRLLPPPLPMGVSPLRFFDSESPRFHEELTN</sequence>
<evidence type="ECO:0000256" key="3">
    <source>
        <dbReference type="ARBA" id="ARBA00023015"/>
    </source>
</evidence>